<accession>A0A6A2ZJ10</accession>
<comment type="caution">
    <text evidence="1">The sequence shown here is derived from an EMBL/GenBank/DDBJ whole genome shotgun (WGS) entry which is preliminary data.</text>
</comment>
<dbReference type="EMBL" id="VEPZ02001149">
    <property type="protein sequence ID" value="KAE8691517.1"/>
    <property type="molecule type" value="Genomic_DNA"/>
</dbReference>
<protein>
    <submittedName>
        <fullName evidence="1">Uncharacterized protein</fullName>
    </submittedName>
</protein>
<name>A0A6A2ZJ10_HIBSY</name>
<dbReference type="Proteomes" id="UP000436088">
    <property type="component" value="Unassembled WGS sequence"/>
</dbReference>
<reference evidence="1" key="1">
    <citation type="submission" date="2019-09" db="EMBL/GenBank/DDBJ databases">
        <title>Draft genome information of white flower Hibiscus syriacus.</title>
        <authorList>
            <person name="Kim Y.-M."/>
        </authorList>
    </citation>
    <scope>NUCLEOTIDE SEQUENCE [LARGE SCALE GENOMIC DNA]</scope>
    <source>
        <strain evidence="1">YM2019G1</strain>
    </source>
</reference>
<keyword evidence="2" id="KW-1185">Reference proteome</keyword>
<evidence type="ECO:0000313" key="2">
    <source>
        <dbReference type="Proteomes" id="UP000436088"/>
    </source>
</evidence>
<gene>
    <name evidence="1" type="ORF">F3Y22_tig00110890pilonHSYRG01679</name>
</gene>
<dbReference type="AlphaFoldDB" id="A0A6A2ZJ10"/>
<evidence type="ECO:0000313" key="1">
    <source>
        <dbReference type="EMBL" id="KAE8691517.1"/>
    </source>
</evidence>
<organism evidence="1 2">
    <name type="scientific">Hibiscus syriacus</name>
    <name type="common">Rose of Sharon</name>
    <dbReference type="NCBI Taxonomy" id="106335"/>
    <lineage>
        <taxon>Eukaryota</taxon>
        <taxon>Viridiplantae</taxon>
        <taxon>Streptophyta</taxon>
        <taxon>Embryophyta</taxon>
        <taxon>Tracheophyta</taxon>
        <taxon>Spermatophyta</taxon>
        <taxon>Magnoliopsida</taxon>
        <taxon>eudicotyledons</taxon>
        <taxon>Gunneridae</taxon>
        <taxon>Pentapetalae</taxon>
        <taxon>rosids</taxon>
        <taxon>malvids</taxon>
        <taxon>Malvales</taxon>
        <taxon>Malvaceae</taxon>
        <taxon>Malvoideae</taxon>
        <taxon>Hibiscus</taxon>
    </lineage>
</organism>
<sequence length="121" mass="14049">MKVVAQRHDDGRRWWSDDATAVVGESFMIHENGTSIMYLVLSQKEGTVQAKRYTYLKEKRFLFVFSNLQFLGTRIARCYHSKRPCLPIPLEQSKDTITEKAAAVIVEGERWIALILPDEFR</sequence>
<proteinExistence type="predicted"/>